<protein>
    <submittedName>
        <fullName evidence="2">Uncharacterized protein</fullName>
    </submittedName>
</protein>
<proteinExistence type="predicted"/>
<keyword evidence="3" id="KW-1185">Reference proteome</keyword>
<evidence type="ECO:0000256" key="1">
    <source>
        <dbReference type="SAM" id="MobiDB-lite"/>
    </source>
</evidence>
<evidence type="ECO:0000313" key="2">
    <source>
        <dbReference type="EMBL" id="GIY82530.1"/>
    </source>
</evidence>
<gene>
    <name evidence="2" type="ORF">CDAR_548991</name>
</gene>
<comment type="caution">
    <text evidence="2">The sequence shown here is derived from an EMBL/GenBank/DDBJ whole genome shotgun (WGS) entry which is preliminary data.</text>
</comment>
<sequence>MSTLYVLYLCFHHCFMKPRYRKIVAARCVLQSEFISADKEVFYIKFFKRFQEMAERSENSHLPTEIEKFDEAVVLSATDKNRSKIPVLVSKPGCSGVSSGKVTAGECPDKSSTSSEPKNSKVPISLARLAKELVHTLKNENRASADLSDEEEIRTSVEDAGNSVMKTEKKRKPAKKTKVLSPSPFSYPFHSGIPFIMKKPGSGHPDMAGNSKKK</sequence>
<feature type="region of interest" description="Disordered" evidence="1">
    <location>
        <begin position="99"/>
        <end position="121"/>
    </location>
</feature>
<feature type="compositionally biased region" description="Basic residues" evidence="1">
    <location>
        <begin position="168"/>
        <end position="178"/>
    </location>
</feature>
<organism evidence="2 3">
    <name type="scientific">Caerostris darwini</name>
    <dbReference type="NCBI Taxonomy" id="1538125"/>
    <lineage>
        <taxon>Eukaryota</taxon>
        <taxon>Metazoa</taxon>
        <taxon>Ecdysozoa</taxon>
        <taxon>Arthropoda</taxon>
        <taxon>Chelicerata</taxon>
        <taxon>Arachnida</taxon>
        <taxon>Araneae</taxon>
        <taxon>Araneomorphae</taxon>
        <taxon>Entelegynae</taxon>
        <taxon>Araneoidea</taxon>
        <taxon>Araneidae</taxon>
        <taxon>Caerostris</taxon>
    </lineage>
</organism>
<dbReference type="Proteomes" id="UP001054837">
    <property type="component" value="Unassembled WGS sequence"/>
</dbReference>
<reference evidence="2 3" key="1">
    <citation type="submission" date="2021-06" db="EMBL/GenBank/DDBJ databases">
        <title>Caerostris darwini draft genome.</title>
        <authorList>
            <person name="Kono N."/>
            <person name="Arakawa K."/>
        </authorList>
    </citation>
    <scope>NUCLEOTIDE SEQUENCE [LARGE SCALE GENOMIC DNA]</scope>
</reference>
<dbReference type="AlphaFoldDB" id="A0AAV4WM94"/>
<feature type="region of interest" description="Disordered" evidence="1">
    <location>
        <begin position="162"/>
        <end position="183"/>
    </location>
</feature>
<name>A0AAV4WM94_9ARAC</name>
<accession>A0AAV4WM94</accession>
<dbReference type="EMBL" id="BPLQ01014724">
    <property type="protein sequence ID" value="GIY82530.1"/>
    <property type="molecule type" value="Genomic_DNA"/>
</dbReference>
<evidence type="ECO:0000313" key="3">
    <source>
        <dbReference type="Proteomes" id="UP001054837"/>
    </source>
</evidence>